<dbReference type="InterPro" id="IPR000073">
    <property type="entry name" value="AB_hydrolase_1"/>
</dbReference>
<evidence type="ECO:0000313" key="3">
    <source>
        <dbReference type="EMBL" id="UJF32983.1"/>
    </source>
</evidence>
<protein>
    <submittedName>
        <fullName evidence="3">Alpha/beta hydrolase</fullName>
    </submittedName>
</protein>
<dbReference type="InterPro" id="IPR029058">
    <property type="entry name" value="AB_hydrolase_fold"/>
</dbReference>
<dbReference type="PRINTS" id="PR00111">
    <property type="entry name" value="ABHYDROLASE"/>
</dbReference>
<proteinExistence type="predicted"/>
<keyword evidence="4" id="KW-1185">Reference proteome</keyword>
<name>A0ABY3SHL7_9BACL</name>
<dbReference type="GO" id="GO:0016787">
    <property type="term" value="F:hydrolase activity"/>
    <property type="evidence" value="ECO:0007669"/>
    <property type="project" value="UniProtKB-KW"/>
</dbReference>
<dbReference type="PANTHER" id="PTHR43798">
    <property type="entry name" value="MONOACYLGLYCEROL LIPASE"/>
    <property type="match status" value="1"/>
</dbReference>
<organism evidence="3 4">
    <name type="scientific">Paenibacillus hexagrammi</name>
    <dbReference type="NCBI Taxonomy" id="2908839"/>
    <lineage>
        <taxon>Bacteria</taxon>
        <taxon>Bacillati</taxon>
        <taxon>Bacillota</taxon>
        <taxon>Bacilli</taxon>
        <taxon>Bacillales</taxon>
        <taxon>Paenibacillaceae</taxon>
        <taxon>Paenibacillus</taxon>
    </lineage>
</organism>
<dbReference type="SUPFAM" id="SSF53474">
    <property type="entry name" value="alpha/beta-Hydrolases"/>
    <property type="match status" value="1"/>
</dbReference>
<dbReference type="PANTHER" id="PTHR43798:SF31">
    <property type="entry name" value="AB HYDROLASE SUPERFAMILY PROTEIN YCLE"/>
    <property type="match status" value="1"/>
</dbReference>
<accession>A0ABY3SHL7</accession>
<evidence type="ECO:0000259" key="2">
    <source>
        <dbReference type="Pfam" id="PF00561"/>
    </source>
</evidence>
<dbReference type="Proteomes" id="UP001649230">
    <property type="component" value="Chromosome"/>
</dbReference>
<dbReference type="RefSeq" id="WP_235119326.1">
    <property type="nucleotide sequence ID" value="NZ_CP090978.1"/>
</dbReference>
<dbReference type="Gene3D" id="3.40.50.1820">
    <property type="entry name" value="alpha/beta hydrolase"/>
    <property type="match status" value="1"/>
</dbReference>
<gene>
    <name evidence="3" type="ORF">L0M14_25965</name>
</gene>
<dbReference type="EMBL" id="CP090978">
    <property type="protein sequence ID" value="UJF32983.1"/>
    <property type="molecule type" value="Genomic_DNA"/>
</dbReference>
<evidence type="ECO:0000256" key="1">
    <source>
        <dbReference type="ARBA" id="ARBA00022801"/>
    </source>
</evidence>
<dbReference type="InterPro" id="IPR050266">
    <property type="entry name" value="AB_hydrolase_sf"/>
</dbReference>
<keyword evidence="1 3" id="KW-0378">Hydrolase</keyword>
<sequence length="277" mass="31344">MGYYIEVERGVNLFVEDIGKGRPVVFLHGWPVNHRMFEYQTSQLPKFGFRCILIDLRGFGQSDKPWHGYTYDALSDDIRFILDALQLHNVKLVGFSMGGAIAVRYMSRHSGHRVSQLVLLGAAAPSFVQRRHFPYGQKAEDVTLLIEQTMEDRPRMLSDFGSKFFASQPSNPFMEWFQSLGLTASARSTAATAASLRDEDLRTDLAKVQVPTTIFHGALDQICPFDLAIKMHEGIKDSALLRFEQSGHGLFYDERSKFNQHLLLALQGVRFRIGVSP</sequence>
<evidence type="ECO:0000313" key="4">
    <source>
        <dbReference type="Proteomes" id="UP001649230"/>
    </source>
</evidence>
<feature type="domain" description="AB hydrolase-1" evidence="2">
    <location>
        <begin position="23"/>
        <end position="125"/>
    </location>
</feature>
<reference evidence="3 4" key="1">
    <citation type="journal article" date="2024" name="Int. J. Syst. Evol. Microbiol.">
        <title>Paenibacillus hexagrammi sp. nov., a novel bacterium isolated from the gut content of Hexagrammos agrammus.</title>
        <authorList>
            <person name="Jung H.K."/>
            <person name="Kim D.G."/>
            <person name="Zin H."/>
            <person name="Park J."/>
            <person name="Jung H."/>
            <person name="Kim Y.O."/>
            <person name="Kong H.J."/>
            <person name="Kim J.W."/>
            <person name="Kim Y.S."/>
        </authorList>
    </citation>
    <scope>NUCLEOTIDE SEQUENCE [LARGE SCALE GENOMIC DNA]</scope>
    <source>
        <strain evidence="3 4">YPD9-1</strain>
    </source>
</reference>
<dbReference type="Pfam" id="PF00561">
    <property type="entry name" value="Abhydrolase_1"/>
    <property type="match status" value="1"/>
</dbReference>